<dbReference type="EMBL" id="GL433908">
    <property type="protein sequence ID" value="EFN50627.1"/>
    <property type="molecule type" value="Genomic_DNA"/>
</dbReference>
<dbReference type="AlphaFoldDB" id="E1ZU67"/>
<accession>E1ZU67</accession>
<evidence type="ECO:0000259" key="1">
    <source>
        <dbReference type="PROSITE" id="PS50011"/>
    </source>
</evidence>
<dbReference type="GO" id="GO:0004674">
    <property type="term" value="F:protein serine/threonine kinase activity"/>
    <property type="evidence" value="ECO:0007669"/>
    <property type="project" value="TreeGrafter"/>
</dbReference>
<dbReference type="Gene3D" id="1.10.510.10">
    <property type="entry name" value="Transferase(Phosphotransferase) domain 1"/>
    <property type="match status" value="1"/>
</dbReference>
<dbReference type="eggNOG" id="KOG0192">
    <property type="taxonomic scope" value="Eukaryota"/>
</dbReference>
<dbReference type="GeneID" id="17350060"/>
<dbReference type="InterPro" id="IPR051681">
    <property type="entry name" value="Ser/Thr_Kinases-Pseudokinases"/>
</dbReference>
<dbReference type="SUPFAM" id="SSF56112">
    <property type="entry name" value="Protein kinase-like (PK-like)"/>
    <property type="match status" value="1"/>
</dbReference>
<proteinExistence type="predicted"/>
<dbReference type="GO" id="GO:0005524">
    <property type="term" value="F:ATP binding"/>
    <property type="evidence" value="ECO:0007669"/>
    <property type="project" value="InterPro"/>
</dbReference>
<dbReference type="PANTHER" id="PTHR44329">
    <property type="entry name" value="SERINE/THREONINE-PROTEIN KINASE TNNI3K-RELATED"/>
    <property type="match status" value="1"/>
</dbReference>
<reference evidence="2 3" key="1">
    <citation type="journal article" date="2010" name="Plant Cell">
        <title>The Chlorella variabilis NC64A genome reveals adaptation to photosymbiosis, coevolution with viruses, and cryptic sex.</title>
        <authorList>
            <person name="Blanc G."/>
            <person name="Duncan G."/>
            <person name="Agarkova I."/>
            <person name="Borodovsky M."/>
            <person name="Gurnon J."/>
            <person name="Kuo A."/>
            <person name="Lindquist E."/>
            <person name="Lucas S."/>
            <person name="Pangilinan J."/>
            <person name="Polle J."/>
            <person name="Salamov A."/>
            <person name="Terry A."/>
            <person name="Yamada T."/>
            <person name="Dunigan D.D."/>
            <person name="Grigoriev I.V."/>
            <person name="Claverie J.M."/>
            <person name="Van Etten J.L."/>
        </authorList>
    </citation>
    <scope>NUCLEOTIDE SEQUENCE [LARGE SCALE GENOMIC DNA]</scope>
    <source>
        <strain evidence="2 3">NC64A</strain>
    </source>
</reference>
<gene>
    <name evidence="2" type="ORF">CHLNCDRAFT_15703</name>
</gene>
<keyword evidence="3" id="KW-1185">Reference proteome</keyword>
<dbReference type="Pfam" id="PF00069">
    <property type="entry name" value="Pkinase"/>
    <property type="match status" value="1"/>
</dbReference>
<protein>
    <recommendedName>
        <fullName evidence="1">Protein kinase domain-containing protein</fullName>
    </recommendedName>
</protein>
<dbReference type="PROSITE" id="PS50011">
    <property type="entry name" value="PROTEIN_KINASE_DOM"/>
    <property type="match status" value="1"/>
</dbReference>
<organism evidence="3">
    <name type="scientific">Chlorella variabilis</name>
    <name type="common">Green alga</name>
    <dbReference type="NCBI Taxonomy" id="554065"/>
    <lineage>
        <taxon>Eukaryota</taxon>
        <taxon>Viridiplantae</taxon>
        <taxon>Chlorophyta</taxon>
        <taxon>core chlorophytes</taxon>
        <taxon>Trebouxiophyceae</taxon>
        <taxon>Chlorellales</taxon>
        <taxon>Chlorellaceae</taxon>
        <taxon>Chlorella clade</taxon>
        <taxon>Chlorella</taxon>
    </lineage>
</organism>
<dbReference type="Proteomes" id="UP000008141">
    <property type="component" value="Unassembled WGS sequence"/>
</dbReference>
<feature type="domain" description="Protein kinase" evidence="1">
    <location>
        <begin position="1"/>
        <end position="85"/>
    </location>
</feature>
<evidence type="ECO:0000313" key="2">
    <source>
        <dbReference type="EMBL" id="EFN50627.1"/>
    </source>
</evidence>
<dbReference type="InterPro" id="IPR011009">
    <property type="entry name" value="Kinase-like_dom_sf"/>
</dbReference>
<name>E1ZU67_CHLVA</name>
<dbReference type="KEGG" id="cvr:CHLNCDRAFT_15703"/>
<feature type="non-terminal residue" evidence="2">
    <location>
        <position position="1"/>
    </location>
</feature>
<dbReference type="OrthoDB" id="1680571at2759"/>
<dbReference type="RefSeq" id="XP_005842747.1">
    <property type="nucleotide sequence ID" value="XM_005842689.1"/>
</dbReference>
<feature type="non-terminal residue" evidence="2">
    <location>
        <position position="85"/>
    </location>
</feature>
<sequence length="85" mass="9521">QEAKLWREVELLRRCTHPNIVQLLGVSSEPPRLMLVTELLEGGSLHERLASPALRWHEKGGQAALDVARAVAFLHQLSIAHLDIK</sequence>
<dbReference type="InParanoid" id="E1ZU67"/>
<evidence type="ECO:0000313" key="3">
    <source>
        <dbReference type="Proteomes" id="UP000008141"/>
    </source>
</evidence>
<dbReference type="InterPro" id="IPR000719">
    <property type="entry name" value="Prot_kinase_dom"/>
</dbReference>